<evidence type="ECO:0000313" key="1">
    <source>
        <dbReference type="EMBL" id="KAL3502386.1"/>
    </source>
</evidence>
<dbReference type="Proteomes" id="UP001630127">
    <property type="component" value="Unassembled WGS sequence"/>
</dbReference>
<keyword evidence="2" id="KW-1185">Reference proteome</keyword>
<evidence type="ECO:0000313" key="2">
    <source>
        <dbReference type="Proteomes" id="UP001630127"/>
    </source>
</evidence>
<feature type="non-terminal residue" evidence="1">
    <location>
        <position position="1"/>
    </location>
</feature>
<proteinExistence type="predicted"/>
<dbReference type="AlphaFoldDB" id="A0ABD2Y4C7"/>
<comment type="caution">
    <text evidence="1">The sequence shown here is derived from an EMBL/GenBank/DDBJ whole genome shotgun (WGS) entry which is preliminary data.</text>
</comment>
<gene>
    <name evidence="1" type="ORF">ACH5RR_036835</name>
</gene>
<dbReference type="EMBL" id="JBJUIK010000015">
    <property type="protein sequence ID" value="KAL3502386.1"/>
    <property type="molecule type" value="Genomic_DNA"/>
</dbReference>
<protein>
    <submittedName>
        <fullName evidence="1">Uncharacterized protein</fullName>
    </submittedName>
</protein>
<name>A0ABD2Y4C7_9GENT</name>
<accession>A0ABD2Y4C7</accession>
<organism evidence="1 2">
    <name type="scientific">Cinchona calisaya</name>
    <dbReference type="NCBI Taxonomy" id="153742"/>
    <lineage>
        <taxon>Eukaryota</taxon>
        <taxon>Viridiplantae</taxon>
        <taxon>Streptophyta</taxon>
        <taxon>Embryophyta</taxon>
        <taxon>Tracheophyta</taxon>
        <taxon>Spermatophyta</taxon>
        <taxon>Magnoliopsida</taxon>
        <taxon>eudicotyledons</taxon>
        <taxon>Gunneridae</taxon>
        <taxon>Pentapetalae</taxon>
        <taxon>asterids</taxon>
        <taxon>lamiids</taxon>
        <taxon>Gentianales</taxon>
        <taxon>Rubiaceae</taxon>
        <taxon>Cinchonoideae</taxon>
        <taxon>Cinchoneae</taxon>
        <taxon>Cinchona</taxon>
    </lineage>
</organism>
<reference evidence="1 2" key="1">
    <citation type="submission" date="2024-11" db="EMBL/GenBank/DDBJ databases">
        <title>A near-complete genome assembly of Cinchona calisaya.</title>
        <authorList>
            <person name="Lian D.C."/>
            <person name="Zhao X.W."/>
            <person name="Wei L."/>
        </authorList>
    </citation>
    <scope>NUCLEOTIDE SEQUENCE [LARGE SCALE GENOMIC DNA]</scope>
    <source>
        <tissue evidence="1">Nenye</tissue>
    </source>
</reference>
<sequence>SRKQGEPGRNRNFKNHDNKRDLEKGYEVITFITDVYDLKHKGLQSNHCPLEGLCPWLVDEPLFHTRLDNCSSAEFGARTLRDFLSLHHPSRPWKVLTPRDLPFFNKNAVLFTCNGMPFHQVRIVRNLKGSFEGPRVRLIRYEDASVEVDMTAGLGLKVVAEDG</sequence>